<dbReference type="Pfam" id="PF25087">
    <property type="entry name" value="GMPPB_C"/>
    <property type="match status" value="1"/>
</dbReference>
<evidence type="ECO:0000313" key="4">
    <source>
        <dbReference type="EMBL" id="VDM16073.1"/>
    </source>
</evidence>
<keyword evidence="5" id="KW-1185">Reference proteome</keyword>
<dbReference type="InterPro" id="IPR005835">
    <property type="entry name" value="NTP_transferase_dom"/>
</dbReference>
<name>A0A0R3WI13_HYDTA</name>
<organism evidence="6">
    <name type="scientific">Hydatigena taeniaeformis</name>
    <name type="common">Feline tapeworm</name>
    <name type="synonym">Taenia taeniaeformis</name>
    <dbReference type="NCBI Taxonomy" id="6205"/>
    <lineage>
        <taxon>Eukaryota</taxon>
        <taxon>Metazoa</taxon>
        <taxon>Spiralia</taxon>
        <taxon>Lophotrochozoa</taxon>
        <taxon>Platyhelminthes</taxon>
        <taxon>Cestoda</taxon>
        <taxon>Eucestoda</taxon>
        <taxon>Cyclophyllidea</taxon>
        <taxon>Taeniidae</taxon>
        <taxon>Hydatigera</taxon>
    </lineage>
</organism>
<dbReference type="Pfam" id="PF00483">
    <property type="entry name" value="NTP_transferase"/>
    <property type="match status" value="1"/>
</dbReference>
<proteinExistence type="inferred from homology"/>
<protein>
    <submittedName>
        <fullName evidence="6">NTP_transferase domain-containing protein</fullName>
    </submittedName>
</protein>
<sequence length="454" mass="50088">MLVKKTVKAVILIGGPAKGTRFRPLSLEMPKPLFPIAGYPMIYHHIEAFSKIPNMKEIIIIGFYQPNEILTRLINDTEKEFGISIRYLQEFTSLGTAGGIFQFRDQISAGGLDLLFVMNADVCCDAPLQEMVDFHVSLNSVDKFVILSTEATREQSMEFGCLVENPETNEITHYVEKPDTFVSVRINCGIYLFTPSIFKFIRVAFLEHQDQKFTKPGGTCKESIHLETEIFQPLAGSGTLYAFHTERFWSQIKHPGAVIYANRQMLALYHRTHPHRLAVHRDTTSTNGNIAIDTTDITTEASGDNETTTTSSARILGDVYLHPTARVHPTAVLGPNVSVGAGAVIGAGVRLRDTIVLRNAEIHANACCLNCVVGWNAVVGRWARVEGTAPFGPNPNTPFTKLEVVPVFNAKGQLNPSITVIGSNVDVPPEVIVLNSIVLPHKELSRSVKNQIIL</sequence>
<dbReference type="SUPFAM" id="SSF51161">
    <property type="entry name" value="Trimeric LpxA-like enzymes"/>
    <property type="match status" value="1"/>
</dbReference>
<dbReference type="Gene3D" id="3.90.550.10">
    <property type="entry name" value="Spore Coat Polysaccharide Biosynthesis Protein SpsA, Chain A"/>
    <property type="match status" value="1"/>
</dbReference>
<dbReference type="InterPro" id="IPR050486">
    <property type="entry name" value="Mannose-1P_guanyltransferase"/>
</dbReference>
<feature type="domain" description="Mannose-1-phosphate guanyltransferase C-terminal" evidence="3">
    <location>
        <begin position="316"/>
        <end position="453"/>
    </location>
</feature>
<feature type="domain" description="Nucleotidyl transferase" evidence="2">
    <location>
        <begin position="8"/>
        <end position="213"/>
    </location>
</feature>
<evidence type="ECO:0000259" key="3">
    <source>
        <dbReference type="Pfam" id="PF25087"/>
    </source>
</evidence>
<dbReference type="WBParaSite" id="TTAC_0000020701-mRNA-1">
    <property type="protein sequence ID" value="TTAC_0000020701-mRNA-1"/>
    <property type="gene ID" value="TTAC_0000020701"/>
</dbReference>
<accession>A0A0R3WI13</accession>
<dbReference type="InterPro" id="IPR011004">
    <property type="entry name" value="Trimer_LpxA-like_sf"/>
</dbReference>
<dbReference type="Proteomes" id="UP000274429">
    <property type="component" value="Unassembled WGS sequence"/>
</dbReference>
<dbReference type="InterPro" id="IPR029044">
    <property type="entry name" value="Nucleotide-diphossugar_trans"/>
</dbReference>
<evidence type="ECO:0000313" key="6">
    <source>
        <dbReference type="WBParaSite" id="TTAC_0000020701-mRNA-1"/>
    </source>
</evidence>
<reference evidence="4 5" key="2">
    <citation type="submission" date="2018-11" db="EMBL/GenBank/DDBJ databases">
        <authorList>
            <consortium name="Pathogen Informatics"/>
        </authorList>
    </citation>
    <scope>NUCLEOTIDE SEQUENCE [LARGE SCALE GENOMIC DNA]</scope>
</reference>
<dbReference type="STRING" id="6205.A0A0R3WI13"/>
<dbReference type="AlphaFoldDB" id="A0A0R3WI13"/>
<evidence type="ECO:0000256" key="1">
    <source>
        <dbReference type="ARBA" id="ARBA00007274"/>
    </source>
</evidence>
<dbReference type="PANTHER" id="PTHR22572">
    <property type="entry name" value="SUGAR-1-PHOSPHATE GUANYL TRANSFERASE"/>
    <property type="match status" value="1"/>
</dbReference>
<dbReference type="SUPFAM" id="SSF53448">
    <property type="entry name" value="Nucleotide-diphospho-sugar transferases"/>
    <property type="match status" value="1"/>
</dbReference>
<comment type="similarity">
    <text evidence="1">Belongs to the transferase hexapeptide repeat family.</text>
</comment>
<gene>
    <name evidence="4" type="ORF">TTAC_LOCUS208</name>
</gene>
<dbReference type="Gene3D" id="2.160.10.10">
    <property type="entry name" value="Hexapeptide repeat proteins"/>
    <property type="match status" value="1"/>
</dbReference>
<dbReference type="EMBL" id="UYWX01000013">
    <property type="protein sequence ID" value="VDM16073.1"/>
    <property type="molecule type" value="Genomic_DNA"/>
</dbReference>
<dbReference type="InterPro" id="IPR056729">
    <property type="entry name" value="GMPPB_C"/>
</dbReference>
<evidence type="ECO:0000313" key="5">
    <source>
        <dbReference type="Proteomes" id="UP000274429"/>
    </source>
</evidence>
<evidence type="ECO:0000259" key="2">
    <source>
        <dbReference type="Pfam" id="PF00483"/>
    </source>
</evidence>
<dbReference type="CDD" id="cd06428">
    <property type="entry name" value="M1P_guanylylT_A_like_N"/>
    <property type="match status" value="1"/>
</dbReference>
<reference evidence="6" key="1">
    <citation type="submission" date="2017-02" db="UniProtKB">
        <authorList>
            <consortium name="WormBaseParasite"/>
        </authorList>
    </citation>
    <scope>IDENTIFICATION</scope>
</reference>
<dbReference type="OrthoDB" id="285674at2759"/>